<feature type="transmembrane region" description="Helical" evidence="1">
    <location>
        <begin position="23"/>
        <end position="43"/>
    </location>
</feature>
<keyword evidence="3" id="KW-1185">Reference proteome</keyword>
<evidence type="ECO:0000313" key="3">
    <source>
        <dbReference type="Proteomes" id="UP000002651"/>
    </source>
</evidence>
<gene>
    <name evidence="2" type="ordered locus">GYO_0185</name>
</gene>
<proteinExistence type="predicted"/>
<sequence>MSIILVFTFYEHGQLNITDKMSLYIQLKLGVDLLIISVIYYYSSLINSRRQLKASLNTLKKVVDLKEAECYSNKAASLSGSNDL</sequence>
<dbReference type="EMBL" id="CP002905">
    <property type="protein sequence ID" value="AEP84930.1"/>
    <property type="molecule type" value="Genomic_DNA"/>
</dbReference>
<dbReference type="AlphaFoldDB" id="G4NQJ1"/>
<protein>
    <submittedName>
        <fullName evidence="2">Uncharacterized protein</fullName>
    </submittedName>
</protein>
<keyword evidence="1" id="KW-0812">Transmembrane</keyword>
<keyword evidence="1" id="KW-0472">Membrane</keyword>
<keyword evidence="1" id="KW-1133">Transmembrane helix</keyword>
<dbReference type="KEGG" id="bst:GYO_0185"/>
<dbReference type="HOGENOM" id="CLU_2520751_0_0_9"/>
<evidence type="ECO:0000256" key="1">
    <source>
        <dbReference type="SAM" id="Phobius"/>
    </source>
</evidence>
<reference evidence="2 3" key="1">
    <citation type="journal article" date="2012" name="J. Bacteriol.">
        <title>Whole-genome sequences of Bacillus subtilis and close relatives.</title>
        <authorList>
            <person name="Earl A.M."/>
            <person name="Eppinger M."/>
            <person name="Fricke W.F."/>
            <person name="Rosovitz M.J."/>
            <person name="Rasko D.A."/>
            <person name="Daugherty S."/>
            <person name="Losick R."/>
            <person name="Kolter R."/>
            <person name="Ravel J."/>
        </authorList>
    </citation>
    <scope>NUCLEOTIDE SEQUENCE [LARGE SCALE GENOMIC DNA]</scope>
    <source>
        <strain evidence="3">DSM 15029 / JCM 12233 / NBRC 101239 / NRRL B-23049 / TU-B-10</strain>
    </source>
</reference>
<evidence type="ECO:0000313" key="2">
    <source>
        <dbReference type="EMBL" id="AEP84930.1"/>
    </source>
</evidence>
<dbReference type="Proteomes" id="UP000002651">
    <property type="component" value="Chromosome"/>
</dbReference>
<organism evidence="2 3">
    <name type="scientific">Bacillus spizizenii (strain DSM 15029 / JCM 12233 / NBRC 101239 / NRRL B-23049 / TU-B-10)</name>
    <name type="common">Bacillus subtilis subsp. spizizenii</name>
    <dbReference type="NCBI Taxonomy" id="1052585"/>
    <lineage>
        <taxon>Bacteria</taxon>
        <taxon>Bacillati</taxon>
        <taxon>Bacillota</taxon>
        <taxon>Bacilli</taxon>
        <taxon>Bacillales</taxon>
        <taxon>Bacillaceae</taxon>
        <taxon>Bacillus</taxon>
    </lineage>
</organism>
<accession>G4NQJ1</accession>
<name>G4NQJ1_BACS4</name>